<keyword evidence="3" id="KW-1185">Reference proteome</keyword>
<feature type="region of interest" description="Disordered" evidence="1">
    <location>
        <begin position="1"/>
        <end position="20"/>
    </location>
</feature>
<dbReference type="EMBL" id="SPHZ02000008">
    <property type="protein sequence ID" value="KAF0902993.1"/>
    <property type="molecule type" value="Genomic_DNA"/>
</dbReference>
<evidence type="ECO:0000256" key="1">
    <source>
        <dbReference type="SAM" id="MobiDB-lite"/>
    </source>
</evidence>
<accession>A0A6G1CTS4</accession>
<evidence type="ECO:0000313" key="2">
    <source>
        <dbReference type="EMBL" id="KAF0902993.1"/>
    </source>
</evidence>
<gene>
    <name evidence="2" type="ORF">E2562_022623</name>
</gene>
<reference evidence="2 3" key="1">
    <citation type="submission" date="2019-11" db="EMBL/GenBank/DDBJ databases">
        <title>Whole genome sequence of Oryza granulata.</title>
        <authorList>
            <person name="Li W."/>
        </authorList>
    </citation>
    <scope>NUCLEOTIDE SEQUENCE [LARGE SCALE GENOMIC DNA]</scope>
    <source>
        <strain evidence="3">cv. Menghai</strain>
        <tissue evidence="2">Leaf</tissue>
    </source>
</reference>
<sequence>MDGFTASRPNRTSLNAAPRPCLHRGWLQPSPGAACSAAALPIAARSAAALPDDARSATALLGTACSTAALPAPPNSTGSSRSAAAASPAAWEAIGAAGGRHRVASQAPP</sequence>
<feature type="compositionally biased region" description="Low complexity" evidence="1">
    <location>
        <begin position="78"/>
        <end position="89"/>
    </location>
</feature>
<dbReference type="AlphaFoldDB" id="A0A6G1CTS4"/>
<evidence type="ECO:0000313" key="3">
    <source>
        <dbReference type="Proteomes" id="UP000479710"/>
    </source>
</evidence>
<protein>
    <submittedName>
        <fullName evidence="2">Uncharacterized protein</fullName>
    </submittedName>
</protein>
<dbReference type="Proteomes" id="UP000479710">
    <property type="component" value="Unassembled WGS sequence"/>
</dbReference>
<proteinExistence type="predicted"/>
<name>A0A6G1CTS4_9ORYZ</name>
<feature type="region of interest" description="Disordered" evidence="1">
    <location>
        <begin position="68"/>
        <end position="89"/>
    </location>
</feature>
<organism evidence="2 3">
    <name type="scientific">Oryza meyeriana var. granulata</name>
    <dbReference type="NCBI Taxonomy" id="110450"/>
    <lineage>
        <taxon>Eukaryota</taxon>
        <taxon>Viridiplantae</taxon>
        <taxon>Streptophyta</taxon>
        <taxon>Embryophyta</taxon>
        <taxon>Tracheophyta</taxon>
        <taxon>Spermatophyta</taxon>
        <taxon>Magnoliopsida</taxon>
        <taxon>Liliopsida</taxon>
        <taxon>Poales</taxon>
        <taxon>Poaceae</taxon>
        <taxon>BOP clade</taxon>
        <taxon>Oryzoideae</taxon>
        <taxon>Oryzeae</taxon>
        <taxon>Oryzinae</taxon>
        <taxon>Oryza</taxon>
        <taxon>Oryza meyeriana</taxon>
    </lineage>
</organism>
<comment type="caution">
    <text evidence="2">The sequence shown here is derived from an EMBL/GenBank/DDBJ whole genome shotgun (WGS) entry which is preliminary data.</text>
</comment>